<dbReference type="AlphaFoldDB" id="A0A2H5U372"/>
<proteinExistence type="predicted"/>
<feature type="compositionally biased region" description="Basic and acidic residues" evidence="1">
    <location>
        <begin position="1"/>
        <end position="18"/>
    </location>
</feature>
<reference evidence="2 3" key="1">
    <citation type="journal article" date="2013" name="Proc. Natl. Acad. Sci. U.S.A.">
        <title>Genome of an arbuscular mycorrhizal fungus provides insight into the oldest plant symbiosis.</title>
        <authorList>
            <person name="Tisserant E."/>
            <person name="Malbreil M."/>
            <person name="Kuo A."/>
            <person name="Kohler A."/>
            <person name="Symeonidi A."/>
            <person name="Balestrini R."/>
            <person name="Charron P."/>
            <person name="Duensing N."/>
            <person name="Frei Dit Frey N."/>
            <person name="Gianinazzi-Pearson V."/>
            <person name="Gilbert L.B."/>
            <person name="Handa Y."/>
            <person name="Herr J.R."/>
            <person name="Hijri M."/>
            <person name="Koul R."/>
            <person name="Kawaguchi M."/>
            <person name="Krajinski F."/>
            <person name="Lammers P.J."/>
            <person name="Masclaux F.G."/>
            <person name="Murat C."/>
            <person name="Morin E."/>
            <person name="Ndikumana S."/>
            <person name="Pagni M."/>
            <person name="Petitpierre D."/>
            <person name="Requena N."/>
            <person name="Rosikiewicz P."/>
            <person name="Riley R."/>
            <person name="Saito K."/>
            <person name="San Clemente H."/>
            <person name="Shapiro H."/>
            <person name="van Tuinen D."/>
            <person name="Becard G."/>
            <person name="Bonfante P."/>
            <person name="Paszkowski U."/>
            <person name="Shachar-Hill Y.Y."/>
            <person name="Tuskan G.A."/>
            <person name="Young P.W."/>
            <person name="Sanders I.R."/>
            <person name="Henrissat B."/>
            <person name="Rensing S.A."/>
            <person name="Grigoriev I.V."/>
            <person name="Corradi N."/>
            <person name="Roux C."/>
            <person name="Martin F."/>
        </authorList>
    </citation>
    <scope>NUCLEOTIDE SEQUENCE [LARGE SCALE GENOMIC DNA]</scope>
    <source>
        <strain evidence="2 3">DAOM 197198</strain>
    </source>
</reference>
<organism evidence="2 3">
    <name type="scientific">Rhizophagus irregularis (strain DAOM 181602 / DAOM 197198 / MUCL 43194)</name>
    <name type="common">Arbuscular mycorrhizal fungus</name>
    <name type="synonym">Glomus intraradices</name>
    <dbReference type="NCBI Taxonomy" id="747089"/>
    <lineage>
        <taxon>Eukaryota</taxon>
        <taxon>Fungi</taxon>
        <taxon>Fungi incertae sedis</taxon>
        <taxon>Mucoromycota</taxon>
        <taxon>Glomeromycotina</taxon>
        <taxon>Glomeromycetes</taxon>
        <taxon>Glomerales</taxon>
        <taxon>Glomeraceae</taxon>
        <taxon>Rhizophagus</taxon>
    </lineage>
</organism>
<dbReference type="EMBL" id="AUPC02000059">
    <property type="protein sequence ID" value="POG75544.1"/>
    <property type="molecule type" value="Genomic_DNA"/>
</dbReference>
<keyword evidence="3" id="KW-1185">Reference proteome</keyword>
<reference evidence="2 3" key="2">
    <citation type="journal article" date="2018" name="New Phytol.">
        <title>High intraspecific genome diversity in the model arbuscular mycorrhizal symbiont Rhizophagus irregularis.</title>
        <authorList>
            <person name="Chen E.C.H."/>
            <person name="Morin E."/>
            <person name="Beaudet D."/>
            <person name="Noel J."/>
            <person name="Yildirir G."/>
            <person name="Ndikumana S."/>
            <person name="Charron P."/>
            <person name="St-Onge C."/>
            <person name="Giorgi J."/>
            <person name="Kruger M."/>
            <person name="Marton T."/>
            <person name="Ropars J."/>
            <person name="Grigoriev I.V."/>
            <person name="Hainaut M."/>
            <person name="Henrissat B."/>
            <person name="Roux C."/>
            <person name="Martin F."/>
            <person name="Corradi N."/>
        </authorList>
    </citation>
    <scope>NUCLEOTIDE SEQUENCE [LARGE SCALE GENOMIC DNA]</scope>
    <source>
        <strain evidence="2 3">DAOM 197198</strain>
    </source>
</reference>
<gene>
    <name evidence="2" type="ORF">GLOIN_2v1822911</name>
</gene>
<accession>A0A2H5U372</accession>
<protein>
    <submittedName>
        <fullName evidence="2">Uncharacterized protein</fullName>
    </submittedName>
</protein>
<comment type="caution">
    <text evidence="2">The sequence shown here is derived from an EMBL/GenBank/DDBJ whole genome shotgun (WGS) entry which is preliminary data.</text>
</comment>
<name>A0A2H5U372_RHIID</name>
<sequence length="354" mass="40696">MDKKNRKRLFETPEHCTDKSNGSKWRESNRNYYRGKACALRPLSASICLYKRRRALSFVEFLYQASNQKSNCRETKGILNSETESLAETIQEARKKKGIPSMYVKPNPHDQKQRNKKFHGRSFRRVITLETTKYNEIKCKRNKSEGSRYEVREYDDISRGKSCPNSARTGSMQAPVGKLCGIGAVGSDEGTKWTSCRFVQPCYRIRKNEIQRSLHNVSEGSTLIESQGCCNNSSMVIEIITSESNCHQLAVSVNQGPCEVSSLMNTKNLGFNYIILVGKREFVIIFLDFYGRVFELDKMSDGPLGNYLEEVTTKPWTGEVAWDIDDDGVIFEFEYYTEAERDFIRQDYPEIPET</sequence>
<feature type="region of interest" description="Disordered" evidence="1">
    <location>
        <begin position="1"/>
        <end position="24"/>
    </location>
</feature>
<dbReference type="VEuPathDB" id="FungiDB:RhiirFUN_020427"/>
<evidence type="ECO:0000313" key="2">
    <source>
        <dbReference type="EMBL" id="POG75544.1"/>
    </source>
</evidence>
<evidence type="ECO:0000256" key="1">
    <source>
        <dbReference type="SAM" id="MobiDB-lite"/>
    </source>
</evidence>
<evidence type="ECO:0000313" key="3">
    <source>
        <dbReference type="Proteomes" id="UP000018888"/>
    </source>
</evidence>
<dbReference type="Proteomes" id="UP000018888">
    <property type="component" value="Unassembled WGS sequence"/>
</dbReference>